<evidence type="ECO:0000313" key="3">
    <source>
        <dbReference type="Proteomes" id="UP000811609"/>
    </source>
</evidence>
<dbReference type="Proteomes" id="UP000811609">
    <property type="component" value="Chromosome 6"/>
</dbReference>
<gene>
    <name evidence="1" type="ORF">CIPAW_06G007200</name>
    <name evidence="2" type="ORF">I3842_06G006600</name>
</gene>
<proteinExistence type="predicted"/>
<dbReference type="Proteomes" id="UP000811246">
    <property type="component" value="Chromosome 6"/>
</dbReference>
<accession>A0A8T1Q2V9</accession>
<dbReference type="EMBL" id="CM031814">
    <property type="protein sequence ID" value="KAG6649915.1"/>
    <property type="molecule type" value="Genomic_DNA"/>
</dbReference>
<keyword evidence="3" id="KW-1185">Reference proteome</keyword>
<organism evidence="1 3">
    <name type="scientific">Carya illinoinensis</name>
    <name type="common">Pecan</name>
    <dbReference type="NCBI Taxonomy" id="32201"/>
    <lineage>
        <taxon>Eukaryota</taxon>
        <taxon>Viridiplantae</taxon>
        <taxon>Streptophyta</taxon>
        <taxon>Embryophyta</taxon>
        <taxon>Tracheophyta</taxon>
        <taxon>Spermatophyta</taxon>
        <taxon>Magnoliopsida</taxon>
        <taxon>eudicotyledons</taxon>
        <taxon>Gunneridae</taxon>
        <taxon>Pentapetalae</taxon>
        <taxon>rosids</taxon>
        <taxon>fabids</taxon>
        <taxon>Fagales</taxon>
        <taxon>Juglandaceae</taxon>
        <taxon>Carya</taxon>
    </lineage>
</organism>
<evidence type="ECO:0000313" key="1">
    <source>
        <dbReference type="EMBL" id="KAG6649915.1"/>
    </source>
</evidence>
<reference evidence="2" key="2">
    <citation type="submission" date="2021-01" db="EMBL/GenBank/DDBJ databases">
        <authorList>
            <person name="Lovell J.T."/>
            <person name="Bentley N."/>
            <person name="Bhattarai G."/>
            <person name="Jenkins J.W."/>
            <person name="Sreedasyam A."/>
            <person name="Alarcon Y."/>
            <person name="Bock C."/>
            <person name="Boston L."/>
            <person name="Carlson J."/>
            <person name="Cervantes K."/>
            <person name="Clermont K."/>
            <person name="Krom N."/>
            <person name="Kubenka K."/>
            <person name="Mamidi S."/>
            <person name="Mattison C."/>
            <person name="Monteros M."/>
            <person name="Pisani C."/>
            <person name="Plott C."/>
            <person name="Rajasekar S."/>
            <person name="Rhein H.S."/>
            <person name="Rohla C."/>
            <person name="Song M."/>
            <person name="Hilaire R.S."/>
            <person name="Shu S."/>
            <person name="Wells L."/>
            <person name="Wang X."/>
            <person name="Webber J."/>
            <person name="Heerema R.J."/>
            <person name="Klein P."/>
            <person name="Conner P."/>
            <person name="Grauke L."/>
            <person name="Grimwood J."/>
            <person name="Schmutz J."/>
            <person name="Randall J.J."/>
        </authorList>
    </citation>
    <scope>NUCLEOTIDE SEQUENCE</scope>
    <source>
        <tissue evidence="2">Leaf</tissue>
    </source>
</reference>
<sequence>MAQMYLIARGEGPCTTYKPLPSWKETQGWGRVNLGLYETQRFGMLCFCDTVNYFHPWLIWLIASEDWDDNDREDISYDF</sequence>
<dbReference type="AlphaFoldDB" id="A0A8T1Q2V9"/>
<dbReference type="EMBL" id="CM031830">
    <property type="protein sequence ID" value="KAG6706912.1"/>
    <property type="molecule type" value="Genomic_DNA"/>
</dbReference>
<name>A0A8T1Q2V9_CARIL</name>
<protein>
    <submittedName>
        <fullName evidence="1">Uncharacterized protein</fullName>
    </submittedName>
</protein>
<reference evidence="1" key="1">
    <citation type="submission" date="2020-12" db="EMBL/GenBank/DDBJ databases">
        <title>WGS assembly of Carya illinoinensis cv. Pawnee.</title>
        <authorList>
            <person name="Platts A."/>
            <person name="Shu S."/>
            <person name="Wright S."/>
            <person name="Barry K."/>
            <person name="Edger P."/>
            <person name="Pires J.C."/>
            <person name="Schmutz J."/>
        </authorList>
    </citation>
    <scope>NUCLEOTIDE SEQUENCE</scope>
    <source>
        <tissue evidence="1">Leaf</tissue>
    </source>
</reference>
<comment type="caution">
    <text evidence="1">The sequence shown here is derived from an EMBL/GenBank/DDBJ whole genome shotgun (WGS) entry which is preliminary data.</text>
</comment>
<evidence type="ECO:0000313" key="2">
    <source>
        <dbReference type="EMBL" id="KAG6706912.1"/>
    </source>
</evidence>